<feature type="transmembrane region" description="Helical" evidence="1">
    <location>
        <begin position="316"/>
        <end position="339"/>
    </location>
</feature>
<evidence type="ECO:0000256" key="1">
    <source>
        <dbReference type="SAM" id="Phobius"/>
    </source>
</evidence>
<feature type="transmembrane region" description="Helical" evidence="1">
    <location>
        <begin position="168"/>
        <end position="186"/>
    </location>
</feature>
<keyword evidence="1" id="KW-0812">Transmembrane</keyword>
<proteinExistence type="predicted"/>
<dbReference type="EMBL" id="UINC01007786">
    <property type="protein sequence ID" value="SVA35075.1"/>
    <property type="molecule type" value="Genomic_DNA"/>
</dbReference>
<dbReference type="AlphaFoldDB" id="A0A381V3Y4"/>
<keyword evidence="1" id="KW-0472">Membrane</keyword>
<feature type="transmembrane region" description="Helical" evidence="1">
    <location>
        <begin position="387"/>
        <end position="409"/>
    </location>
</feature>
<gene>
    <name evidence="3" type="ORF">METZ01_LOCUS87929</name>
</gene>
<evidence type="ECO:0000259" key="2">
    <source>
        <dbReference type="Pfam" id="PF01970"/>
    </source>
</evidence>
<feature type="transmembrane region" description="Helical" evidence="1">
    <location>
        <begin position="46"/>
        <end position="66"/>
    </location>
</feature>
<dbReference type="PANTHER" id="PTHR35342:SF5">
    <property type="entry name" value="TRICARBOXYLIC TRANSPORT PROTEIN"/>
    <property type="match status" value="1"/>
</dbReference>
<feature type="transmembrane region" description="Helical" evidence="1">
    <location>
        <begin position="198"/>
        <end position="221"/>
    </location>
</feature>
<reference evidence="3" key="1">
    <citation type="submission" date="2018-05" db="EMBL/GenBank/DDBJ databases">
        <authorList>
            <person name="Lanie J.A."/>
            <person name="Ng W.-L."/>
            <person name="Kazmierczak K.M."/>
            <person name="Andrzejewski T.M."/>
            <person name="Davidsen T.M."/>
            <person name="Wayne K.J."/>
            <person name="Tettelin H."/>
            <person name="Glass J.I."/>
            <person name="Rusch D."/>
            <person name="Podicherti R."/>
            <person name="Tsui H.-C.T."/>
            <person name="Winkler M.E."/>
        </authorList>
    </citation>
    <scope>NUCLEOTIDE SEQUENCE</scope>
</reference>
<feature type="transmembrane region" description="Helical" evidence="1">
    <location>
        <begin position="12"/>
        <end position="34"/>
    </location>
</feature>
<feature type="transmembrane region" description="Helical" evidence="1">
    <location>
        <begin position="351"/>
        <end position="375"/>
    </location>
</feature>
<keyword evidence="1" id="KW-1133">Transmembrane helix</keyword>
<sequence length="412" mass="43587">VSEHIFEAFSLFLTFQNLAIVFVGVLVGTFVGAIPGMTTPMGVALALPFTFTMEPVTGILLLLGIYKGGLYGGSITAILIKAPGTPAASCTVLDGYPMTQKGEARRALDMALYASCFADFVSNLSLIFLAGILAGFALKFGPPEFFTLITFSLTIIAGVSGEHLVKGVASACFGLLFATIGLDLVYGTNRFIFDNWNLLGGLSFIPVLIGLFALPEIFDFFSKKEVPRLKKAIMKGGGATFADFKRCFRSILRGSLIGVALGAIPGIGGAPSAFLSYSEARRTSDNPENFGKGELEGVAAAEAGNNGVAGATMIPLLALGVPGDVITAVILGAFMIHGLRPGPLMFTENLTMIYGLFIGIMISSVFLFVIGKFSIRTISRVAEVPNRLLYPIVLILCMFGTFTINSSVFDIL</sequence>
<organism evidence="3">
    <name type="scientific">marine metagenome</name>
    <dbReference type="NCBI Taxonomy" id="408172"/>
    <lineage>
        <taxon>unclassified sequences</taxon>
        <taxon>metagenomes</taxon>
        <taxon>ecological metagenomes</taxon>
    </lineage>
</organism>
<protein>
    <recommendedName>
        <fullName evidence="2">DUF112 domain-containing protein</fullName>
    </recommendedName>
</protein>
<feature type="non-terminal residue" evidence="3">
    <location>
        <position position="412"/>
    </location>
</feature>
<accession>A0A381V3Y4</accession>
<feature type="transmembrane region" description="Helical" evidence="1">
    <location>
        <begin position="111"/>
        <end position="138"/>
    </location>
</feature>
<name>A0A381V3Y4_9ZZZZ</name>
<dbReference type="PANTHER" id="PTHR35342">
    <property type="entry name" value="TRICARBOXYLIC TRANSPORT PROTEIN"/>
    <property type="match status" value="1"/>
</dbReference>
<feature type="non-terminal residue" evidence="3">
    <location>
        <position position="1"/>
    </location>
</feature>
<feature type="domain" description="DUF112" evidence="2">
    <location>
        <begin position="18"/>
        <end position="411"/>
    </location>
</feature>
<dbReference type="InterPro" id="IPR002823">
    <property type="entry name" value="DUF112_TM"/>
</dbReference>
<dbReference type="Pfam" id="PF01970">
    <property type="entry name" value="TctA"/>
    <property type="match status" value="1"/>
</dbReference>
<evidence type="ECO:0000313" key="3">
    <source>
        <dbReference type="EMBL" id="SVA35075.1"/>
    </source>
</evidence>